<dbReference type="OrthoDB" id="6430345at2759"/>
<evidence type="ECO:0000259" key="3">
    <source>
        <dbReference type="Pfam" id="PF25986"/>
    </source>
</evidence>
<evidence type="ECO:0000256" key="2">
    <source>
        <dbReference type="SAM" id="MobiDB-lite"/>
    </source>
</evidence>
<dbReference type="EMBL" id="CAJRST010041110">
    <property type="protein sequence ID" value="CAG6021267.1"/>
    <property type="molecule type" value="Genomic_DNA"/>
</dbReference>
<feature type="region of interest" description="Disordered" evidence="2">
    <location>
        <begin position="356"/>
        <end position="385"/>
    </location>
</feature>
<feature type="coiled-coil region" evidence="1">
    <location>
        <begin position="137"/>
        <end position="164"/>
    </location>
</feature>
<comment type="caution">
    <text evidence="4">The sequence shown here is derived from an EMBL/GenBank/DDBJ whole genome shotgun (WGS) entry which is preliminary data.</text>
</comment>
<dbReference type="InterPro" id="IPR037614">
    <property type="entry name" value="Kazrin"/>
</dbReference>
<dbReference type="InterPro" id="IPR059089">
    <property type="entry name" value="Kazrin_N"/>
</dbReference>
<feature type="coiled-coil region" evidence="1">
    <location>
        <begin position="12"/>
        <end position="74"/>
    </location>
</feature>
<feature type="coiled-coil region" evidence="1">
    <location>
        <begin position="195"/>
        <end position="257"/>
    </location>
</feature>
<dbReference type="Proteomes" id="UP000677803">
    <property type="component" value="Unassembled WGS sequence"/>
</dbReference>
<evidence type="ECO:0000313" key="5">
    <source>
        <dbReference type="Proteomes" id="UP000677803"/>
    </source>
</evidence>
<proteinExistence type="predicted"/>
<dbReference type="AlphaFoldDB" id="A0A8S4BQ55"/>
<dbReference type="Pfam" id="PF25986">
    <property type="entry name" value="Kazrin"/>
    <property type="match status" value="2"/>
</dbReference>
<gene>
    <name evidence="4" type="ORF">MMEN_LOCUS21482</name>
</gene>
<accession>A0A8S4BQ55</accession>
<evidence type="ECO:0000256" key="1">
    <source>
        <dbReference type="SAM" id="Coils"/>
    </source>
</evidence>
<feature type="domain" description="Kazrin N-terminal" evidence="3">
    <location>
        <begin position="131"/>
        <end position="260"/>
    </location>
</feature>
<keyword evidence="5" id="KW-1185">Reference proteome</keyword>
<reference evidence="4" key="1">
    <citation type="submission" date="2021-05" db="EMBL/GenBank/DDBJ databases">
        <authorList>
            <person name="Tigano A."/>
        </authorList>
    </citation>
    <scope>NUCLEOTIDE SEQUENCE</scope>
</reference>
<protein>
    <submittedName>
        <fullName evidence="4">(Atlantic silverside) hypothetical protein</fullName>
    </submittedName>
</protein>
<feature type="domain" description="Kazrin N-terminal" evidence="3">
    <location>
        <begin position="12"/>
        <end position="76"/>
    </location>
</feature>
<sequence>MEACLVGRVRRRVLLREEVAQLQEEVHLLRQMKDMLSKDLEETQGGCSADVLSATELRVQLAQKEQELDRAKEALQGDDFIIKIVMLRTNPAALPPLGSPRGSWTEEVSVKATVADSEHLFLFSVVVDIDTAMKSDRKRLKAEKADLVNQMQQLYATLESREEQLRDFIRNYEQHRKVRLSCAHAGVHMRTHTNIYESEDAVKALAKEKDLLEREKWDLRRQTKEATEHTGMLRSQLDLKENRIKELEAELAMMSNCVNQRMEFRVFERLVDRDYSPRVIAAKQSLATLTKDVPKRHSLAMPTEAVVNGNNQEWVMQADLPLTAAIRQSQQTLYVHTGHPTDRQVAAVRVSPCHSRQPSILSEASALEGDRSSTPSDINSPRHRTHSLCNSLEDLEEAKRKKKKEKIGLGSLSRVFTRGKQRKSLDPGLFDGTSTPDYYIEEDADW</sequence>
<organism evidence="4 5">
    <name type="scientific">Menidia menidia</name>
    <name type="common">Atlantic silverside</name>
    <dbReference type="NCBI Taxonomy" id="238744"/>
    <lineage>
        <taxon>Eukaryota</taxon>
        <taxon>Metazoa</taxon>
        <taxon>Chordata</taxon>
        <taxon>Craniata</taxon>
        <taxon>Vertebrata</taxon>
        <taxon>Euteleostomi</taxon>
        <taxon>Actinopterygii</taxon>
        <taxon>Neopterygii</taxon>
        <taxon>Teleostei</taxon>
        <taxon>Neoteleostei</taxon>
        <taxon>Acanthomorphata</taxon>
        <taxon>Ovalentaria</taxon>
        <taxon>Atherinomorphae</taxon>
        <taxon>Atheriniformes</taxon>
        <taxon>Atherinopsidae</taxon>
        <taxon>Menidiinae</taxon>
        <taxon>Menidia</taxon>
    </lineage>
</organism>
<name>A0A8S4BQ55_9TELE</name>
<dbReference type="PANTHER" id="PTHR12776:SF3">
    <property type="entry name" value="KAZRIN-A"/>
    <property type="match status" value="1"/>
</dbReference>
<dbReference type="PANTHER" id="PTHR12776">
    <property type="entry name" value="KAZRIN-RELATED"/>
    <property type="match status" value="1"/>
</dbReference>
<keyword evidence="1" id="KW-0175">Coiled coil</keyword>
<evidence type="ECO:0000313" key="4">
    <source>
        <dbReference type="EMBL" id="CAG6021267.1"/>
    </source>
</evidence>